<evidence type="ECO:0000313" key="10">
    <source>
        <dbReference type="EMBL" id="HEF64089.1"/>
    </source>
</evidence>
<dbReference type="Pfam" id="PF02776">
    <property type="entry name" value="TPP_enzyme_N"/>
    <property type="match status" value="1"/>
</dbReference>
<evidence type="ECO:0000256" key="2">
    <source>
        <dbReference type="ARBA" id="ARBA00022679"/>
    </source>
</evidence>
<evidence type="ECO:0000256" key="7">
    <source>
        <dbReference type="HAMAP-Rule" id="MF_01659"/>
    </source>
</evidence>
<evidence type="ECO:0000259" key="8">
    <source>
        <dbReference type="Pfam" id="PF02775"/>
    </source>
</evidence>
<dbReference type="InterPro" id="IPR011766">
    <property type="entry name" value="TPP_enzyme_TPP-bd"/>
</dbReference>
<dbReference type="InterPro" id="IPR012001">
    <property type="entry name" value="Thiamin_PyroP_enz_TPP-bd_dom"/>
</dbReference>
<dbReference type="CDD" id="cd07037">
    <property type="entry name" value="TPP_PYR_MenD"/>
    <property type="match status" value="1"/>
</dbReference>
<keyword evidence="4 7" id="KW-0460">Magnesium</keyword>
<dbReference type="GO" id="GO:0030976">
    <property type="term" value="F:thiamine pyrophosphate binding"/>
    <property type="evidence" value="ECO:0007669"/>
    <property type="project" value="UniProtKB-UniRule"/>
</dbReference>
<dbReference type="InterPro" id="IPR029035">
    <property type="entry name" value="DHS-like_NAD/FAD-binding_dom"/>
</dbReference>
<comment type="cofactor">
    <cofactor evidence="7">
        <name>Mg(2+)</name>
        <dbReference type="ChEBI" id="CHEBI:18420"/>
    </cofactor>
    <cofactor evidence="7">
        <name>Mn(2+)</name>
        <dbReference type="ChEBI" id="CHEBI:29035"/>
    </cofactor>
</comment>
<keyword evidence="1 7" id="KW-0474">Menaquinone biosynthesis</keyword>
<keyword evidence="2 7" id="KW-0808">Transferase</keyword>
<feature type="domain" description="Thiamine pyrophosphate enzyme TPP-binding" evidence="8">
    <location>
        <begin position="436"/>
        <end position="550"/>
    </location>
</feature>
<proteinExistence type="inferred from homology"/>
<dbReference type="InterPro" id="IPR029061">
    <property type="entry name" value="THDP-binding"/>
</dbReference>
<evidence type="ECO:0000256" key="5">
    <source>
        <dbReference type="ARBA" id="ARBA00023052"/>
    </source>
</evidence>
<dbReference type="GO" id="GO:0070204">
    <property type="term" value="F:2-succinyl-5-enolpyruvyl-6-hydroxy-3-cyclohexene-1-carboxylic-acid synthase activity"/>
    <property type="evidence" value="ECO:0007669"/>
    <property type="project" value="UniProtKB-UniRule"/>
</dbReference>
<evidence type="ECO:0000256" key="4">
    <source>
        <dbReference type="ARBA" id="ARBA00022842"/>
    </source>
</evidence>
<evidence type="ECO:0000256" key="1">
    <source>
        <dbReference type="ARBA" id="ARBA00022428"/>
    </source>
</evidence>
<keyword evidence="5 7" id="KW-0786">Thiamine pyrophosphate</keyword>
<dbReference type="SUPFAM" id="SSF52467">
    <property type="entry name" value="DHS-like NAD/FAD-binding domain"/>
    <property type="match status" value="1"/>
</dbReference>
<dbReference type="Pfam" id="PF02775">
    <property type="entry name" value="TPP_enzyme_C"/>
    <property type="match status" value="1"/>
</dbReference>
<comment type="pathway">
    <text evidence="7">Quinol/quinone metabolism; menaquinone biosynthesis.</text>
</comment>
<organism evidence="10">
    <name type="scientific">Thermomicrobium roseum</name>
    <dbReference type="NCBI Taxonomy" id="500"/>
    <lineage>
        <taxon>Bacteria</taxon>
        <taxon>Pseudomonadati</taxon>
        <taxon>Thermomicrobiota</taxon>
        <taxon>Thermomicrobia</taxon>
        <taxon>Thermomicrobiales</taxon>
        <taxon>Thermomicrobiaceae</taxon>
        <taxon>Thermomicrobium</taxon>
    </lineage>
</organism>
<dbReference type="UniPathway" id="UPA00079"/>
<sequence>MDDREALGATVATFVQSLADAGLRHACFAPGSRSTPLVLALVREPRIRLWDHLDERSMGYFALGLARALDEPVAVVTTSGTAAANLLPAVVEANLSLVPLIVLTADRPPELRDTGAPQTIDQLRLYGSHVKWFAETPLPDATPLTRRAAGTIARRAVTLARAFPPGPVHINLPFREPLIPLFTSTPQRRDGETLTLSTQPDEQVLEPLAELLATHPRGIVVAGPQFDPALADAVIELAALLGYPILADPLSQLRAGPHPRELVLDAYDAMLREPAAVAALAPELVLRIGAFPTSKPLQLALDAWGEAIHVLITPGNWPDPLHRAGWVVRGLLRPTLRTLARLLTQRVRHSDVVWSARWVRLDRATRSALTQGLARLEEPFEGRVFAELATLLPDGAALVAGNSMPVRDLDSFFPAIEQRVQIFANRGANGIDGVTSTALGIAAVHPGPTVLVTGDLSFYHDLTGLLAARRHRLRATIVLLNNNGGGIFSFLPQAYEVPEHFEFLFGTPHGLDFRHAAALFGLEYRQPPNWSSFRAALRASLESDGVTVIELRTDRQRNWQLHQELWAEARAAVRAALAEDAP</sequence>
<comment type="caution">
    <text evidence="10">The sequence shown here is derived from an EMBL/GenBank/DDBJ whole genome shotgun (WGS) entry which is preliminary data.</text>
</comment>
<comment type="similarity">
    <text evidence="7">Belongs to the TPP enzyme family. MenD subfamily.</text>
</comment>
<reference evidence="10" key="1">
    <citation type="journal article" date="2020" name="mSystems">
        <title>Genome- and Community-Level Interaction Insights into Carbon Utilization and Element Cycling Functions of Hydrothermarchaeota in Hydrothermal Sediment.</title>
        <authorList>
            <person name="Zhou Z."/>
            <person name="Liu Y."/>
            <person name="Xu W."/>
            <person name="Pan J."/>
            <person name="Luo Z.H."/>
            <person name="Li M."/>
        </authorList>
    </citation>
    <scope>NUCLEOTIDE SEQUENCE [LARGE SCALE GENOMIC DNA]</scope>
    <source>
        <strain evidence="10">SpSt-222</strain>
    </source>
</reference>
<protein>
    <recommendedName>
        <fullName evidence="7">2-succinyl-5-enolpyruvyl-6-hydroxy-3-cyclohexene-1-carboxylate synthase</fullName>
        <shortName evidence="7">SEPHCHC synthase</shortName>
        <ecNumber evidence="7">2.2.1.9</ecNumber>
    </recommendedName>
    <alternativeName>
        <fullName evidence="7">Menaquinone biosynthesis protein MenD</fullName>
    </alternativeName>
</protein>
<dbReference type="EC" id="2.2.1.9" evidence="7"/>
<feature type="domain" description="Thiamine pyrophosphate enzyme N-terminal TPP-binding" evidence="9">
    <location>
        <begin position="13"/>
        <end position="124"/>
    </location>
</feature>
<dbReference type="Gene3D" id="3.40.50.970">
    <property type="match status" value="2"/>
</dbReference>
<comment type="pathway">
    <text evidence="7">Quinol/quinone metabolism; 1,4-dihydroxy-2-naphthoate biosynthesis; 1,4-dihydroxy-2-naphthoate from chorismate: step 2/7.</text>
</comment>
<keyword evidence="3 7" id="KW-0479">Metal-binding</keyword>
<comment type="subunit">
    <text evidence="7">Homodimer.</text>
</comment>
<dbReference type="PANTHER" id="PTHR42916:SF1">
    <property type="entry name" value="PROTEIN PHYLLO, CHLOROPLASTIC"/>
    <property type="match status" value="1"/>
</dbReference>
<dbReference type="GO" id="GO:0009234">
    <property type="term" value="P:menaquinone biosynthetic process"/>
    <property type="evidence" value="ECO:0007669"/>
    <property type="project" value="UniProtKB-UniRule"/>
</dbReference>
<keyword evidence="6 7" id="KW-0464">Manganese</keyword>
<dbReference type="PANTHER" id="PTHR42916">
    <property type="entry name" value="2-SUCCINYL-5-ENOLPYRUVYL-6-HYDROXY-3-CYCLOHEXENE-1-CARBOXYLATE SYNTHASE"/>
    <property type="match status" value="1"/>
</dbReference>
<comment type="cofactor">
    <cofactor evidence="7">
        <name>thiamine diphosphate</name>
        <dbReference type="ChEBI" id="CHEBI:58937"/>
    </cofactor>
    <text evidence="7">Binds 1 thiamine pyrophosphate per subunit.</text>
</comment>
<dbReference type="PIRSF" id="PIRSF004983">
    <property type="entry name" value="MenD"/>
    <property type="match status" value="1"/>
</dbReference>
<dbReference type="HAMAP" id="MF_01659">
    <property type="entry name" value="MenD"/>
    <property type="match status" value="1"/>
</dbReference>
<evidence type="ECO:0000256" key="3">
    <source>
        <dbReference type="ARBA" id="ARBA00022723"/>
    </source>
</evidence>
<dbReference type="GO" id="GO:0000287">
    <property type="term" value="F:magnesium ion binding"/>
    <property type="evidence" value="ECO:0007669"/>
    <property type="project" value="UniProtKB-UniRule"/>
</dbReference>
<name>A0A7C1JZ87_THERO</name>
<dbReference type="CDD" id="cd02009">
    <property type="entry name" value="TPP_SHCHC_synthase"/>
    <property type="match status" value="1"/>
</dbReference>
<comment type="function">
    <text evidence="7">Catalyzes the thiamine diphosphate-dependent decarboxylation of 2-oxoglutarate and the subsequent addition of the resulting succinic semialdehyde-thiamine pyrophosphate anion to isochorismate to yield 2-succinyl-5-enolpyruvyl-6-hydroxy-3-cyclohexene-1-carboxylate (SEPHCHC).</text>
</comment>
<dbReference type="GO" id="GO:0030145">
    <property type="term" value="F:manganese ion binding"/>
    <property type="evidence" value="ECO:0007669"/>
    <property type="project" value="UniProtKB-UniRule"/>
</dbReference>
<gene>
    <name evidence="7 10" type="primary">menD</name>
    <name evidence="10" type="ORF">ENP47_00525</name>
</gene>
<comment type="catalytic activity">
    <reaction evidence="7">
        <text>isochorismate + 2-oxoglutarate + H(+) = 5-enolpyruvoyl-6-hydroxy-2-succinyl-cyclohex-3-ene-1-carboxylate + CO2</text>
        <dbReference type="Rhea" id="RHEA:25593"/>
        <dbReference type="ChEBI" id="CHEBI:15378"/>
        <dbReference type="ChEBI" id="CHEBI:16526"/>
        <dbReference type="ChEBI" id="CHEBI:16810"/>
        <dbReference type="ChEBI" id="CHEBI:29780"/>
        <dbReference type="ChEBI" id="CHEBI:58818"/>
        <dbReference type="EC" id="2.2.1.9"/>
    </reaction>
</comment>
<dbReference type="Gene3D" id="3.40.50.1220">
    <property type="entry name" value="TPP-binding domain"/>
    <property type="match status" value="1"/>
</dbReference>
<dbReference type="NCBIfam" id="TIGR00173">
    <property type="entry name" value="menD"/>
    <property type="match status" value="1"/>
</dbReference>
<dbReference type="EMBL" id="DSJL01000001">
    <property type="protein sequence ID" value="HEF64089.1"/>
    <property type="molecule type" value="Genomic_DNA"/>
</dbReference>
<dbReference type="InterPro" id="IPR004433">
    <property type="entry name" value="MenaQ_synth_MenD"/>
</dbReference>
<evidence type="ECO:0000259" key="9">
    <source>
        <dbReference type="Pfam" id="PF02776"/>
    </source>
</evidence>
<evidence type="ECO:0000256" key="6">
    <source>
        <dbReference type="ARBA" id="ARBA00023211"/>
    </source>
</evidence>
<dbReference type="UniPathway" id="UPA01057">
    <property type="reaction ID" value="UER00164"/>
</dbReference>
<dbReference type="SUPFAM" id="SSF52518">
    <property type="entry name" value="Thiamin diphosphate-binding fold (THDP-binding)"/>
    <property type="match status" value="2"/>
</dbReference>
<accession>A0A7C1JZ87</accession>
<dbReference type="AlphaFoldDB" id="A0A7C1JZ87"/>